<feature type="compositionally biased region" description="Acidic residues" evidence="13">
    <location>
        <begin position="1195"/>
        <end position="1205"/>
    </location>
</feature>
<feature type="DNA-binding region" description="Homeobox" evidence="10">
    <location>
        <begin position="1028"/>
        <end position="1087"/>
    </location>
</feature>
<evidence type="ECO:0000256" key="4">
    <source>
        <dbReference type="ARBA" id="ARBA00023015"/>
    </source>
</evidence>
<feature type="region of interest" description="Disordered" evidence="13">
    <location>
        <begin position="1005"/>
        <end position="1024"/>
    </location>
</feature>
<evidence type="ECO:0000256" key="7">
    <source>
        <dbReference type="ARBA" id="ARBA00023155"/>
    </source>
</evidence>
<dbReference type="PANTHER" id="PTHR14043">
    <property type="entry name" value="CCAAT DISPLACEMENT PROTEIN-RELATED"/>
    <property type="match status" value="1"/>
</dbReference>
<dbReference type="GO" id="GO:0005634">
    <property type="term" value="C:nucleus"/>
    <property type="evidence" value="ECO:0007669"/>
    <property type="project" value="UniProtKB-SubCell"/>
</dbReference>
<dbReference type="PROSITE" id="PS51042">
    <property type="entry name" value="CUT"/>
    <property type="match status" value="3"/>
</dbReference>
<proteinExistence type="inferred from homology"/>
<dbReference type="InterPro" id="IPR010982">
    <property type="entry name" value="Lambda_DNA-bd_dom_sf"/>
</dbReference>
<dbReference type="SMART" id="SM01109">
    <property type="entry name" value="CUT"/>
    <property type="match status" value="3"/>
</dbReference>
<evidence type="ECO:0000256" key="13">
    <source>
        <dbReference type="SAM" id="MobiDB-lite"/>
    </source>
</evidence>
<sequence>MRKNQWEKDTSKVSPFFCSALQKQEGKGVVDGVISGRRTSLPLLALPISPRATKETQNETSATCFAPAADLGIRKVQDEKITFLEKENKQLKAILTEKSNEYQARVDELVQELERHAELVDKLQTRISAYEHKEKSGQLVRRPSANTAHTRPHPPATSQRKENEPAKASNQAKRWQHNGHKNVDALSNTAAAKAPTNPDEICAALSSFVEKNKGISSANPLQNWDLNRLVYLRFVADNAEVDDATMECFNKFIADNNSAINQQLDLSNASNLLSSDTGASEGVNPADLLALLFENSSSNSINSTINQVVEKECHGRQSNSNRRPNTLDREKEKALEDSISSVASSANLHKSATTLSHLNSSTASQPPAPKPQSEEECRIINLMQQRVAQNVARLENRPLNTMEIAKQCKRLMVAYNIGQRLFAKAVMCQVVKSQGSLSELLSKPRVWHKLTDKGREAFRRIYGWLSDDAAIELLCTLSPRRVAMPCDKIDHPTPESLLENYAEDCSSVPMLASGNTFDYAGNADEDMDIRSPTLSEADLKSMPVTNIIVTKTISSTPPCSSPSLKYNTNVTTTMQSQPLAIPTNPISMVSMQEQHLQTAEKAKLREQESSLERAISARSASPTSSNKGSNGCLGASKRYPRSNDSADNQHFTRSSFNQLHSLADDQLSPNSFSISQRNRAEPAPIVQDQFEKYPQLDTEEVVKQVKDYLSRHSVSQRQFGENVLGLSQGSVSDLLARPKSWSMLTHKGREPFIRMKIFLDECSDQQQMQQINNGHCEEEGSELSYGMEPEGIESEAFIRSILEKIKAEPEPESEVSFSQETPEADDKDTAGMSDHSEELGDEMLASDTAPSQPSRSYNVPEDEIDTSDLAGKLKDFLARNGISQRAFGEQIMGMTSGSVSDLLSRPKPWVMLSWKGRESYTKMHNFLKDEKAIESLVNGSQNPRIINQYHQKNHSEITVKEMLTGGVGRISSVNGGLSMVTSPSSIGARLSTATGVAIKRKLEEEANDKITPSQTNSQSLSSSAKKIPRFQRTIITDKQKEALLYIFTHEQRPSTKTIDQLSIKLGLSSRTVTNWFHNYRTRQKAKEIKLASEGIPIPPANPLIIDPANEILFKELTDLLKQNTGGHHQNHHSSNGHSHLNGTMSSSSTHDNESQDNYEDEEDEMSMMFPATANSSTSSGTSVDQQSLNSRQKQEEEEQERDDDEFFTKAKTSQDSETVANVVRKSQLDRAIARMHNRLATTATT</sequence>
<evidence type="ECO:0000256" key="12">
    <source>
        <dbReference type="RuleBase" id="RU361129"/>
    </source>
</evidence>
<dbReference type="Pfam" id="PF00046">
    <property type="entry name" value="Homeodomain"/>
    <property type="match status" value="1"/>
</dbReference>
<feature type="domain" description="CUT" evidence="15">
    <location>
        <begin position="687"/>
        <end position="774"/>
    </location>
</feature>
<keyword evidence="5" id="KW-0175">Coiled coil</keyword>
<accession>A0A915E2F8</accession>
<dbReference type="Gene3D" id="1.10.10.60">
    <property type="entry name" value="Homeodomain-like"/>
    <property type="match status" value="1"/>
</dbReference>
<evidence type="ECO:0000259" key="14">
    <source>
        <dbReference type="PROSITE" id="PS50071"/>
    </source>
</evidence>
<comment type="similarity">
    <text evidence="2 12">Belongs to the CUT homeobox family.</text>
</comment>
<evidence type="ECO:0000256" key="6">
    <source>
        <dbReference type="ARBA" id="ARBA00023125"/>
    </source>
</evidence>
<evidence type="ECO:0000256" key="1">
    <source>
        <dbReference type="ARBA" id="ARBA00004123"/>
    </source>
</evidence>
<dbReference type="PROSITE" id="PS00027">
    <property type="entry name" value="HOMEOBOX_1"/>
    <property type="match status" value="1"/>
</dbReference>
<feature type="domain" description="CUT" evidence="15">
    <location>
        <begin position="390"/>
        <end position="480"/>
    </location>
</feature>
<dbReference type="GO" id="GO:0000981">
    <property type="term" value="F:DNA-binding transcription factor activity, RNA polymerase II-specific"/>
    <property type="evidence" value="ECO:0007669"/>
    <property type="project" value="InterPro"/>
</dbReference>
<reference evidence="17" key="1">
    <citation type="submission" date="2022-11" db="UniProtKB">
        <authorList>
            <consortium name="WormBaseParasite"/>
        </authorList>
    </citation>
    <scope>IDENTIFICATION</scope>
</reference>
<evidence type="ECO:0000256" key="10">
    <source>
        <dbReference type="PROSITE-ProRule" id="PRU00108"/>
    </source>
</evidence>
<dbReference type="SUPFAM" id="SSF47413">
    <property type="entry name" value="lambda repressor-like DNA-binding domains"/>
    <property type="match status" value="3"/>
</dbReference>
<dbReference type="InterPro" id="IPR009057">
    <property type="entry name" value="Homeodomain-like_sf"/>
</dbReference>
<keyword evidence="7 10" id="KW-0371">Homeobox</keyword>
<evidence type="ECO:0000256" key="2">
    <source>
        <dbReference type="ARBA" id="ARBA00008190"/>
    </source>
</evidence>
<dbReference type="CDD" id="cd00086">
    <property type="entry name" value="homeodomain"/>
    <property type="match status" value="1"/>
</dbReference>
<dbReference type="AlphaFoldDB" id="A0A915E2F8"/>
<evidence type="ECO:0000256" key="3">
    <source>
        <dbReference type="ARBA" id="ARBA00022737"/>
    </source>
</evidence>
<dbReference type="Proteomes" id="UP000887574">
    <property type="component" value="Unplaced"/>
</dbReference>
<feature type="compositionally biased region" description="Low complexity" evidence="13">
    <location>
        <begin position="1013"/>
        <end position="1023"/>
    </location>
</feature>
<dbReference type="PROSITE" id="PS50071">
    <property type="entry name" value="HOMEOBOX_2"/>
    <property type="match status" value="1"/>
</dbReference>
<feature type="compositionally biased region" description="Low complexity" evidence="13">
    <location>
        <begin position="1123"/>
        <end position="1143"/>
    </location>
</feature>
<evidence type="ECO:0000313" key="17">
    <source>
        <dbReference type="WBParaSite" id="jg25760"/>
    </source>
</evidence>
<keyword evidence="16" id="KW-1185">Reference proteome</keyword>
<organism evidence="16 17">
    <name type="scientific">Ditylenchus dipsaci</name>
    <dbReference type="NCBI Taxonomy" id="166011"/>
    <lineage>
        <taxon>Eukaryota</taxon>
        <taxon>Metazoa</taxon>
        <taxon>Ecdysozoa</taxon>
        <taxon>Nematoda</taxon>
        <taxon>Chromadorea</taxon>
        <taxon>Rhabditida</taxon>
        <taxon>Tylenchina</taxon>
        <taxon>Tylenchomorpha</taxon>
        <taxon>Sphaerularioidea</taxon>
        <taxon>Anguinidae</taxon>
        <taxon>Anguininae</taxon>
        <taxon>Ditylenchus</taxon>
    </lineage>
</organism>
<feature type="compositionally biased region" description="Basic and acidic residues" evidence="13">
    <location>
        <begin position="325"/>
        <end position="336"/>
    </location>
</feature>
<dbReference type="SMART" id="SM00389">
    <property type="entry name" value="HOX"/>
    <property type="match status" value="1"/>
</dbReference>
<feature type="compositionally biased region" description="Acidic residues" evidence="13">
    <location>
        <begin position="1154"/>
        <end position="1165"/>
    </location>
</feature>
<dbReference type="Pfam" id="PF02376">
    <property type="entry name" value="CUT"/>
    <property type="match status" value="3"/>
</dbReference>
<dbReference type="PANTHER" id="PTHR14043:SF2">
    <property type="entry name" value="HOMEOBOX PROTEIN CUT"/>
    <property type="match status" value="1"/>
</dbReference>
<evidence type="ECO:0000256" key="9">
    <source>
        <dbReference type="ARBA" id="ARBA00023242"/>
    </source>
</evidence>
<name>A0A915E2F8_9BILA</name>
<feature type="region of interest" description="Disordered" evidence="13">
    <location>
        <begin position="311"/>
        <end position="342"/>
    </location>
</feature>
<feature type="region of interest" description="Disordered" evidence="13">
    <location>
        <begin position="808"/>
        <end position="837"/>
    </location>
</feature>
<evidence type="ECO:0000259" key="15">
    <source>
        <dbReference type="PROSITE" id="PS51042"/>
    </source>
</evidence>
<feature type="compositionally biased region" description="Polar residues" evidence="13">
    <location>
        <begin position="618"/>
        <end position="629"/>
    </location>
</feature>
<evidence type="ECO:0000256" key="5">
    <source>
        <dbReference type="ARBA" id="ARBA00023054"/>
    </source>
</evidence>
<feature type="region of interest" description="Disordered" evidence="13">
    <location>
        <begin position="603"/>
        <end position="650"/>
    </location>
</feature>
<dbReference type="SUPFAM" id="SSF46689">
    <property type="entry name" value="Homeodomain-like"/>
    <property type="match status" value="1"/>
</dbReference>
<dbReference type="Gene3D" id="1.10.260.40">
    <property type="entry name" value="lambda repressor-like DNA-binding domains"/>
    <property type="match status" value="3"/>
</dbReference>
<keyword evidence="8 12" id="KW-0804">Transcription</keyword>
<feature type="region of interest" description="Disordered" evidence="13">
    <location>
        <begin position="130"/>
        <end position="179"/>
    </location>
</feature>
<feature type="region of interest" description="Disordered" evidence="13">
    <location>
        <begin position="1123"/>
        <end position="1222"/>
    </location>
</feature>
<feature type="domain" description="Homeobox" evidence="14">
    <location>
        <begin position="1026"/>
        <end position="1086"/>
    </location>
</feature>
<keyword evidence="9 10" id="KW-0539">Nucleus</keyword>
<keyword evidence="3" id="KW-0677">Repeat</keyword>
<dbReference type="GO" id="GO:0000977">
    <property type="term" value="F:RNA polymerase II transcription regulatory region sequence-specific DNA binding"/>
    <property type="evidence" value="ECO:0007669"/>
    <property type="project" value="TreeGrafter"/>
</dbReference>
<dbReference type="InterPro" id="IPR017970">
    <property type="entry name" value="Homeobox_CS"/>
</dbReference>
<keyword evidence="4 12" id="KW-0805">Transcription regulation</keyword>
<evidence type="ECO:0000313" key="16">
    <source>
        <dbReference type="Proteomes" id="UP000887574"/>
    </source>
</evidence>
<dbReference type="InterPro" id="IPR001356">
    <property type="entry name" value="HD"/>
</dbReference>
<evidence type="ECO:0000256" key="8">
    <source>
        <dbReference type="ARBA" id="ARBA00023163"/>
    </source>
</evidence>
<keyword evidence="6 10" id="KW-0238">DNA-binding</keyword>
<protein>
    <recommendedName>
        <fullName evidence="12">Homeobox protein cut-like</fullName>
    </recommendedName>
</protein>
<evidence type="ECO:0000256" key="11">
    <source>
        <dbReference type="RuleBase" id="RU000682"/>
    </source>
</evidence>
<feature type="domain" description="CUT" evidence="15">
    <location>
        <begin position="855"/>
        <end position="942"/>
    </location>
</feature>
<dbReference type="WBParaSite" id="jg25760">
    <property type="protein sequence ID" value="jg25760"/>
    <property type="gene ID" value="jg25760"/>
</dbReference>
<dbReference type="GO" id="GO:0030154">
    <property type="term" value="P:cell differentiation"/>
    <property type="evidence" value="ECO:0007669"/>
    <property type="project" value="UniProtKB-ARBA"/>
</dbReference>
<comment type="subcellular location">
    <subcellularLocation>
        <location evidence="1 10 11">Nucleus</location>
    </subcellularLocation>
</comment>
<dbReference type="InterPro" id="IPR003350">
    <property type="entry name" value="CUT_dom"/>
</dbReference>